<comment type="caution">
    <text evidence="2">The sequence shown here is derived from an EMBL/GenBank/DDBJ whole genome shotgun (WGS) entry which is preliminary data.</text>
</comment>
<dbReference type="EMBL" id="LMTZ01000001">
    <property type="protein sequence ID" value="KST70453.1"/>
    <property type="molecule type" value="Genomic_DNA"/>
</dbReference>
<evidence type="ECO:0000313" key="2">
    <source>
        <dbReference type="EMBL" id="KST70453.1"/>
    </source>
</evidence>
<keyword evidence="3" id="KW-1185">Reference proteome</keyword>
<protein>
    <submittedName>
        <fullName evidence="2">Uncharacterized protein</fullName>
    </submittedName>
</protein>
<evidence type="ECO:0000313" key="1">
    <source>
        <dbReference type="EMBL" id="KST65389.1"/>
    </source>
</evidence>
<dbReference type="InterPro" id="IPR010985">
    <property type="entry name" value="Ribbon_hlx_hlx"/>
</dbReference>
<dbReference type="Gene3D" id="1.10.1220.10">
    <property type="entry name" value="Met repressor-like"/>
    <property type="match status" value="1"/>
</dbReference>
<reference evidence="2 3" key="1">
    <citation type="journal article" date="2015" name="Genome Announc.">
        <title>Draft Genome of the Euendolithic (true boring) Cyanobacterium Mastigocoleus testarum strain BC008.</title>
        <authorList>
            <person name="Guida B.S."/>
            <person name="Garcia-Pichel F."/>
        </authorList>
    </citation>
    <scope>NUCLEOTIDE SEQUENCE [LARGE SCALE GENOMIC DNA]</scope>
    <source>
        <strain evidence="2 3">BC008</strain>
    </source>
</reference>
<proteinExistence type="predicted"/>
<accession>A0A0V8A116</accession>
<dbReference type="EMBL" id="LMTZ01000108">
    <property type="protein sequence ID" value="KST65389.1"/>
    <property type="molecule type" value="Genomic_DNA"/>
</dbReference>
<evidence type="ECO:0000313" key="3">
    <source>
        <dbReference type="Proteomes" id="UP000053372"/>
    </source>
</evidence>
<organism evidence="2 3">
    <name type="scientific">Mastigocoleus testarum BC008</name>
    <dbReference type="NCBI Taxonomy" id="371196"/>
    <lineage>
        <taxon>Bacteria</taxon>
        <taxon>Bacillati</taxon>
        <taxon>Cyanobacteriota</taxon>
        <taxon>Cyanophyceae</taxon>
        <taxon>Nostocales</taxon>
        <taxon>Hapalosiphonaceae</taxon>
        <taxon>Mastigocoleus</taxon>
    </lineage>
</organism>
<dbReference type="SUPFAM" id="SSF47598">
    <property type="entry name" value="Ribbon-helix-helix"/>
    <property type="match status" value="1"/>
</dbReference>
<dbReference type="Proteomes" id="UP000053372">
    <property type="component" value="Unassembled WGS sequence"/>
</dbReference>
<gene>
    <name evidence="1" type="ORF">BC008_21580</name>
    <name evidence="2" type="ORF">BC008_45535</name>
</gene>
<dbReference type="GO" id="GO:0006355">
    <property type="term" value="P:regulation of DNA-templated transcription"/>
    <property type="evidence" value="ECO:0007669"/>
    <property type="project" value="InterPro"/>
</dbReference>
<sequence>MPLFSIGWDRFLIHMNELIQNMEKKRLSLRMSEKRLNKLRAYAADRDKTITSLVEDWIDSLLKRR</sequence>
<dbReference type="InterPro" id="IPR013321">
    <property type="entry name" value="Arc_rbn_hlx_hlx"/>
</dbReference>
<name>A0A0V8A116_9CYAN</name>
<dbReference type="AlphaFoldDB" id="A0A0V8A116"/>